<organism evidence="2 3">
    <name type="scientific">Rhodococcus artemisiae</name>
    <dbReference type="NCBI Taxonomy" id="714159"/>
    <lineage>
        <taxon>Bacteria</taxon>
        <taxon>Bacillati</taxon>
        <taxon>Actinomycetota</taxon>
        <taxon>Actinomycetes</taxon>
        <taxon>Mycobacteriales</taxon>
        <taxon>Nocardiaceae</taxon>
        <taxon>Rhodococcus</taxon>
    </lineage>
</organism>
<accession>A0ABU7L5I1</accession>
<comment type="caution">
    <text evidence="2">The sequence shown here is derived from an EMBL/GenBank/DDBJ whole genome shotgun (WGS) entry which is preliminary data.</text>
</comment>
<dbReference type="InterPro" id="IPR019674">
    <property type="entry name" value="Lipoprotein_LpqN/LpqT-like"/>
</dbReference>
<reference evidence="2 3" key="1">
    <citation type="submission" date="2023-07" db="EMBL/GenBank/DDBJ databases">
        <authorList>
            <person name="Girao M."/>
            <person name="Carvalho M.F."/>
        </authorList>
    </citation>
    <scope>NUCLEOTIDE SEQUENCE [LARGE SCALE GENOMIC DNA]</scope>
    <source>
        <strain evidence="2 3">YIM65754</strain>
    </source>
</reference>
<keyword evidence="2" id="KW-0449">Lipoprotein</keyword>
<keyword evidence="1" id="KW-0732">Signal</keyword>
<sequence>MRPPNPTPEALRTYLESHEVELIACPPEEPGYPHVTIPTPAGWTPVPNEVFPHAYAVLVAPEHTEDGWTPNAVLLHGRLSRWRPTDELLRAAASECRSLPEWSEQQSDSGDFDSHRSVVTRGIYRVGDAWFDATTRFLVVDAEYDRYLTQLTVTTRAHPDAGLASAASTIHNGLTVVLDIPARADR</sequence>
<protein>
    <submittedName>
        <fullName evidence="2">LpqN/LpqT family lipoprotein</fullName>
    </submittedName>
</protein>
<gene>
    <name evidence="2" type="ORF">Q7514_04590</name>
</gene>
<dbReference type="Gene3D" id="3.40.1000.10">
    <property type="entry name" value="Mog1/PsbP, alpha/beta/alpha sandwich"/>
    <property type="match status" value="1"/>
</dbReference>
<proteinExistence type="predicted"/>
<dbReference type="Pfam" id="PF10738">
    <property type="entry name" value="Lpp-LpqN"/>
    <property type="match status" value="1"/>
</dbReference>
<keyword evidence="3" id="KW-1185">Reference proteome</keyword>
<evidence type="ECO:0000313" key="3">
    <source>
        <dbReference type="Proteomes" id="UP001336020"/>
    </source>
</evidence>
<name>A0ABU7L5I1_9NOCA</name>
<evidence type="ECO:0000313" key="2">
    <source>
        <dbReference type="EMBL" id="MEE2056801.1"/>
    </source>
</evidence>
<dbReference type="Proteomes" id="UP001336020">
    <property type="component" value="Unassembled WGS sequence"/>
</dbReference>
<dbReference type="EMBL" id="JAUTXY010000002">
    <property type="protein sequence ID" value="MEE2056801.1"/>
    <property type="molecule type" value="Genomic_DNA"/>
</dbReference>
<evidence type="ECO:0000256" key="1">
    <source>
        <dbReference type="ARBA" id="ARBA00022729"/>
    </source>
</evidence>
<dbReference type="RefSeq" id="WP_330132084.1">
    <property type="nucleotide sequence ID" value="NZ_JAUTXY010000002.1"/>
</dbReference>